<dbReference type="RefSeq" id="WP_115490866.1">
    <property type="nucleotide sequence ID" value="NZ_JACHWW010000001.1"/>
</dbReference>
<feature type="active site" evidence="9">
    <location>
        <position position="141"/>
    </location>
</feature>
<comment type="similarity">
    <text evidence="1 9 11">Belongs to the peptidase A8 family.</text>
</comment>
<dbReference type="EC" id="3.4.23.36" evidence="9"/>
<evidence type="ECO:0000313" key="12">
    <source>
        <dbReference type="EMBL" id="RDS76641.1"/>
    </source>
</evidence>
<name>A0A395LIU5_9SPHN</name>
<sequence length="175" mass="19624">MDGAWNRRMAGFALAGLIFGLDQLVKWLVRVPLELEQRAVIELLPFFDLRWTQNFGISLGLFEADSVETRWILVFGTAAIAVIVLLWMLRERAAGDIFGLGLILGGAFGNILDRVLWGYVIDYADLHFGTFRPFLIFNIADAAITIGVLIILARSFFLRDKSAEENDMQLAAKES</sequence>
<dbReference type="InterPro" id="IPR001872">
    <property type="entry name" value="Peptidase_A8"/>
</dbReference>
<comment type="function">
    <text evidence="9 10">This protein specifically catalyzes the removal of signal peptides from prolipoproteins.</text>
</comment>
<dbReference type="Pfam" id="PF01252">
    <property type="entry name" value="Peptidase_A8"/>
    <property type="match status" value="1"/>
</dbReference>
<evidence type="ECO:0000256" key="3">
    <source>
        <dbReference type="ARBA" id="ARBA00022670"/>
    </source>
</evidence>
<accession>A0A395LIU5</accession>
<evidence type="ECO:0000256" key="2">
    <source>
        <dbReference type="ARBA" id="ARBA00022475"/>
    </source>
</evidence>
<evidence type="ECO:0000313" key="13">
    <source>
        <dbReference type="Proteomes" id="UP000254101"/>
    </source>
</evidence>
<dbReference type="PANTHER" id="PTHR33695">
    <property type="entry name" value="LIPOPROTEIN SIGNAL PEPTIDASE"/>
    <property type="match status" value="1"/>
</dbReference>
<comment type="catalytic activity">
    <reaction evidence="9 10">
        <text>Release of signal peptides from bacterial membrane prolipoproteins. Hydrolyzes -Xaa-Yaa-Zaa-|-(S,diacylglyceryl)Cys-, in which Xaa is hydrophobic (preferably Leu), and Yaa (Ala or Ser) and Zaa (Gly or Ala) have small, neutral side chains.</text>
        <dbReference type="EC" id="3.4.23.36"/>
    </reaction>
</comment>
<keyword evidence="5 9" id="KW-0064">Aspartyl protease</keyword>
<feature type="transmembrane region" description="Helical" evidence="9">
    <location>
        <begin position="133"/>
        <end position="153"/>
    </location>
</feature>
<proteinExistence type="inferred from homology"/>
<dbReference type="Proteomes" id="UP000254101">
    <property type="component" value="Unassembled WGS sequence"/>
</dbReference>
<evidence type="ECO:0000256" key="9">
    <source>
        <dbReference type="HAMAP-Rule" id="MF_00161"/>
    </source>
</evidence>
<protein>
    <recommendedName>
        <fullName evidence="9">Lipoprotein signal peptidase</fullName>
        <ecNumber evidence="9">3.4.23.36</ecNumber>
    </recommendedName>
    <alternativeName>
        <fullName evidence="9">Prolipoprotein signal peptidase</fullName>
    </alternativeName>
    <alternativeName>
        <fullName evidence="9">Signal peptidase II</fullName>
        <shortName evidence="9">SPase II</shortName>
    </alternativeName>
</protein>
<keyword evidence="3 9" id="KW-0645">Protease</keyword>
<keyword evidence="2 9" id="KW-1003">Cell membrane</keyword>
<evidence type="ECO:0000256" key="1">
    <source>
        <dbReference type="ARBA" id="ARBA00006139"/>
    </source>
</evidence>
<comment type="caution">
    <text evidence="12">The sequence shown here is derived from an EMBL/GenBank/DDBJ whole genome shotgun (WGS) entry which is preliminary data.</text>
</comment>
<dbReference type="UniPathway" id="UPA00665"/>
<dbReference type="OrthoDB" id="9810259at2"/>
<comment type="caution">
    <text evidence="9">Lacks conserved residue(s) required for the propagation of feature annotation.</text>
</comment>
<keyword evidence="6 9" id="KW-0378">Hydrolase</keyword>
<keyword evidence="4 9" id="KW-0812">Transmembrane</keyword>
<dbReference type="PANTHER" id="PTHR33695:SF1">
    <property type="entry name" value="LIPOPROTEIN SIGNAL PEPTIDASE"/>
    <property type="match status" value="1"/>
</dbReference>
<feature type="active site" evidence="9">
    <location>
        <position position="122"/>
    </location>
</feature>
<reference evidence="12 13" key="1">
    <citation type="submission" date="2018-07" db="EMBL/GenBank/DDBJ databases">
        <title>Erythrobacter nanhaiensis sp. nov., a novel member of the genus Erythrobacter isolated from the South China Sea.</title>
        <authorList>
            <person name="Chen X."/>
            <person name="Liu J."/>
        </authorList>
    </citation>
    <scope>NUCLEOTIDE SEQUENCE [LARGE SCALE GENOMIC DNA]</scope>
    <source>
        <strain evidence="12 13">S-5</strain>
    </source>
</reference>
<evidence type="ECO:0000256" key="5">
    <source>
        <dbReference type="ARBA" id="ARBA00022750"/>
    </source>
</evidence>
<feature type="transmembrane region" description="Helical" evidence="9">
    <location>
        <begin position="97"/>
        <end position="121"/>
    </location>
</feature>
<keyword evidence="8 9" id="KW-0472">Membrane</keyword>
<comment type="subcellular location">
    <subcellularLocation>
        <location evidence="9">Cell membrane</location>
        <topology evidence="9">Multi-pass membrane protein</topology>
    </subcellularLocation>
</comment>
<comment type="pathway">
    <text evidence="9">Protein modification; lipoprotein biosynthesis (signal peptide cleavage).</text>
</comment>
<evidence type="ECO:0000256" key="11">
    <source>
        <dbReference type="RuleBase" id="RU004181"/>
    </source>
</evidence>
<dbReference type="AlphaFoldDB" id="A0A395LIU5"/>
<keyword evidence="7 9" id="KW-1133">Transmembrane helix</keyword>
<organism evidence="12 13">
    <name type="scientific">Alteriqipengyuania lutimaris</name>
    <dbReference type="NCBI Taxonomy" id="1538146"/>
    <lineage>
        <taxon>Bacteria</taxon>
        <taxon>Pseudomonadati</taxon>
        <taxon>Pseudomonadota</taxon>
        <taxon>Alphaproteobacteria</taxon>
        <taxon>Sphingomonadales</taxon>
        <taxon>Erythrobacteraceae</taxon>
        <taxon>Alteriqipengyuania</taxon>
    </lineage>
</organism>
<evidence type="ECO:0000256" key="4">
    <source>
        <dbReference type="ARBA" id="ARBA00022692"/>
    </source>
</evidence>
<dbReference type="EMBL" id="QRBB01000001">
    <property type="protein sequence ID" value="RDS76641.1"/>
    <property type="molecule type" value="Genomic_DNA"/>
</dbReference>
<dbReference type="HAMAP" id="MF_00161">
    <property type="entry name" value="LspA"/>
    <property type="match status" value="1"/>
</dbReference>
<dbReference type="GO" id="GO:0004190">
    <property type="term" value="F:aspartic-type endopeptidase activity"/>
    <property type="evidence" value="ECO:0007669"/>
    <property type="project" value="UniProtKB-UniRule"/>
</dbReference>
<feature type="transmembrane region" description="Helical" evidence="9">
    <location>
        <begin position="71"/>
        <end position="90"/>
    </location>
</feature>
<evidence type="ECO:0000256" key="10">
    <source>
        <dbReference type="RuleBase" id="RU000594"/>
    </source>
</evidence>
<dbReference type="PRINTS" id="PR00781">
    <property type="entry name" value="LIPOSIGPTASE"/>
</dbReference>
<evidence type="ECO:0000256" key="6">
    <source>
        <dbReference type="ARBA" id="ARBA00022801"/>
    </source>
</evidence>
<gene>
    <name evidence="9 12" type="primary">lspA</name>
    <name evidence="12" type="ORF">DL238_02830</name>
</gene>
<dbReference type="NCBIfam" id="TIGR00077">
    <property type="entry name" value="lspA"/>
    <property type="match status" value="1"/>
</dbReference>
<dbReference type="GO" id="GO:0006508">
    <property type="term" value="P:proteolysis"/>
    <property type="evidence" value="ECO:0007669"/>
    <property type="project" value="UniProtKB-KW"/>
</dbReference>
<evidence type="ECO:0000256" key="8">
    <source>
        <dbReference type="ARBA" id="ARBA00023136"/>
    </source>
</evidence>
<dbReference type="GO" id="GO:0005886">
    <property type="term" value="C:plasma membrane"/>
    <property type="evidence" value="ECO:0007669"/>
    <property type="project" value="UniProtKB-SubCell"/>
</dbReference>
<keyword evidence="13" id="KW-1185">Reference proteome</keyword>
<evidence type="ECO:0000256" key="7">
    <source>
        <dbReference type="ARBA" id="ARBA00022989"/>
    </source>
</evidence>
<dbReference type="PROSITE" id="PS00855">
    <property type="entry name" value="SPASE_II"/>
    <property type="match status" value="1"/>
</dbReference>